<dbReference type="GO" id="GO:0046872">
    <property type="term" value="F:metal ion binding"/>
    <property type="evidence" value="ECO:0007669"/>
    <property type="project" value="UniProtKB-KW"/>
</dbReference>
<evidence type="ECO:0000256" key="14">
    <source>
        <dbReference type="ARBA" id="ARBA00024180"/>
    </source>
</evidence>
<accession>A0AAN6N912</accession>
<evidence type="ECO:0000256" key="3">
    <source>
        <dbReference type="ARBA" id="ARBA00006667"/>
    </source>
</evidence>
<dbReference type="InterPro" id="IPR001251">
    <property type="entry name" value="CRAL-TRIO_dom"/>
</dbReference>
<dbReference type="GO" id="GO:0032541">
    <property type="term" value="C:cortical endoplasmic reticulum"/>
    <property type="evidence" value="ECO:0007669"/>
    <property type="project" value="TreeGrafter"/>
</dbReference>
<evidence type="ECO:0000256" key="10">
    <source>
        <dbReference type="ARBA" id="ARBA00023004"/>
    </source>
</evidence>
<dbReference type="CDD" id="cd00170">
    <property type="entry name" value="SEC14"/>
    <property type="match status" value="1"/>
</dbReference>
<evidence type="ECO:0000256" key="15">
    <source>
        <dbReference type="RuleBase" id="RU367059"/>
    </source>
</evidence>
<dbReference type="GO" id="GO:0043001">
    <property type="term" value="P:Golgi to plasma membrane protein transport"/>
    <property type="evidence" value="ECO:0007669"/>
    <property type="project" value="TreeGrafter"/>
</dbReference>
<dbReference type="GO" id="GO:0017157">
    <property type="term" value="P:regulation of exocytosis"/>
    <property type="evidence" value="ECO:0007669"/>
    <property type="project" value="TreeGrafter"/>
</dbReference>
<organism evidence="18 19">
    <name type="scientific">Diplogelasinospora grovesii</name>
    <dbReference type="NCBI Taxonomy" id="303347"/>
    <lineage>
        <taxon>Eukaryota</taxon>
        <taxon>Fungi</taxon>
        <taxon>Dikarya</taxon>
        <taxon>Ascomycota</taxon>
        <taxon>Pezizomycotina</taxon>
        <taxon>Sordariomycetes</taxon>
        <taxon>Sordariomycetidae</taxon>
        <taxon>Sordariales</taxon>
        <taxon>Diplogelasinosporaceae</taxon>
        <taxon>Diplogelasinospora</taxon>
    </lineage>
</organism>
<dbReference type="GO" id="GO:0005829">
    <property type="term" value="C:cytosol"/>
    <property type="evidence" value="ECO:0007669"/>
    <property type="project" value="TreeGrafter"/>
</dbReference>
<comment type="similarity">
    <text evidence="3 15">Belongs to the SFH5 family.</text>
</comment>
<evidence type="ECO:0000256" key="5">
    <source>
        <dbReference type="ARBA" id="ARBA00022490"/>
    </source>
</evidence>
<dbReference type="PANTHER" id="PTHR47669">
    <property type="entry name" value="PHOSPHATIDYLINOSITOL TRANSFER PROTEIN SFH5"/>
    <property type="match status" value="1"/>
</dbReference>
<evidence type="ECO:0000256" key="6">
    <source>
        <dbReference type="ARBA" id="ARBA00022617"/>
    </source>
</evidence>
<keyword evidence="8 15" id="KW-0256">Endoplasmic reticulum</keyword>
<evidence type="ECO:0000256" key="2">
    <source>
        <dbReference type="ARBA" id="ARBA00004406"/>
    </source>
</evidence>
<dbReference type="InterPro" id="IPR036273">
    <property type="entry name" value="CRAL/TRIO_N_dom_sf"/>
</dbReference>
<dbReference type="Pfam" id="PF00650">
    <property type="entry name" value="CRAL_TRIO"/>
    <property type="match status" value="1"/>
</dbReference>
<evidence type="ECO:0000313" key="18">
    <source>
        <dbReference type="EMBL" id="KAK3939968.1"/>
    </source>
</evidence>
<dbReference type="AlphaFoldDB" id="A0AAN6N912"/>
<keyword evidence="12 15" id="KW-0472">Membrane</keyword>
<proteinExistence type="inferred from homology"/>
<keyword evidence="4 15" id="KW-0813">Transport</keyword>
<evidence type="ECO:0000259" key="17">
    <source>
        <dbReference type="PROSITE" id="PS50191"/>
    </source>
</evidence>
<feature type="region of interest" description="Disordered" evidence="16">
    <location>
        <begin position="361"/>
        <end position="384"/>
    </location>
</feature>
<dbReference type="InterPro" id="IPR036865">
    <property type="entry name" value="CRAL-TRIO_dom_sf"/>
</dbReference>
<evidence type="ECO:0000256" key="4">
    <source>
        <dbReference type="ARBA" id="ARBA00022448"/>
    </source>
</evidence>
<keyword evidence="11 15" id="KW-0445">Lipid transport</keyword>
<keyword evidence="5 15" id="KW-0963">Cytoplasm</keyword>
<reference evidence="19" key="1">
    <citation type="journal article" date="2023" name="Mol. Phylogenet. Evol.">
        <title>Genome-scale phylogeny and comparative genomics of the fungal order Sordariales.</title>
        <authorList>
            <person name="Hensen N."/>
            <person name="Bonometti L."/>
            <person name="Westerberg I."/>
            <person name="Brannstrom I.O."/>
            <person name="Guillou S."/>
            <person name="Cros-Aarteil S."/>
            <person name="Calhoun S."/>
            <person name="Haridas S."/>
            <person name="Kuo A."/>
            <person name="Mondo S."/>
            <person name="Pangilinan J."/>
            <person name="Riley R."/>
            <person name="LaButti K."/>
            <person name="Andreopoulos B."/>
            <person name="Lipzen A."/>
            <person name="Chen C."/>
            <person name="Yan M."/>
            <person name="Daum C."/>
            <person name="Ng V."/>
            <person name="Clum A."/>
            <person name="Steindorff A."/>
            <person name="Ohm R.A."/>
            <person name="Martin F."/>
            <person name="Silar P."/>
            <person name="Natvig D.O."/>
            <person name="Lalanne C."/>
            <person name="Gautier V."/>
            <person name="Ament-Velasquez S.L."/>
            <person name="Kruys A."/>
            <person name="Hutchinson M.I."/>
            <person name="Powell A.J."/>
            <person name="Barry K."/>
            <person name="Miller A.N."/>
            <person name="Grigoriev I.V."/>
            <person name="Debuchy R."/>
            <person name="Gladieux P."/>
            <person name="Hiltunen Thoren M."/>
            <person name="Johannesson H."/>
        </authorList>
    </citation>
    <scope>NUCLEOTIDE SEQUENCE [LARGE SCALE GENOMIC DNA]</scope>
    <source>
        <strain evidence="19">CBS 340.73</strain>
    </source>
</reference>
<evidence type="ECO:0000256" key="1">
    <source>
        <dbReference type="ARBA" id="ARBA00001970"/>
    </source>
</evidence>
<keyword evidence="9 15" id="KW-0492">Microsome</keyword>
<protein>
    <recommendedName>
        <fullName evidence="15">Phosphatidylinositol transfer protein SFH5</fullName>
        <shortName evidence="15">PITP SFH5</shortName>
    </recommendedName>
</protein>
<comment type="function">
    <text evidence="14">Non-classical phosphatidylinositol (PtdIns) transfer protein (PITP), which exhibits PtdIns-binding/transfer activity in the absence of detectable PtdCho-binding/transfer activity. Regulates PtdIns(4,5)P2 homeostasis at the plasma membrane. Heme-binding protein that may play a role in organic oxidant-induced stress responses.</text>
</comment>
<sequence>MSEPDSKPTELAAAVEAANSAAPQTELAVAEAAAAADKTSPSSAPAPAAATGEPEAAVQAHPPAPEAAAAAAPPTAPEAEAPAAAAPADAPAAPTPAADKPAELSPAEEQTPIAQLWATAKASGHPEIWGVTLSDPTTHVPSQIVFQKYLNANDGDMVKAKDQLTKTLEWRARTRPLELVKKAYSRSKFEGLGFVTTYTADDADDATEPEGKEVFTWNIYGQVKSMDETFGNLSEFIEWRVALMEQALQELNISGATKQITADYDPYKIFQVHDYKSVSFLRQSAQVKAASSETIKVFAQNYPELLKEKFFVNVPAIMGFMYTFMKLFVAPKTIKKFHPMSNGANLAKELAESSKIKGLGEKLPTEYGGKGGELKAQGRGPLLE</sequence>
<evidence type="ECO:0000256" key="9">
    <source>
        <dbReference type="ARBA" id="ARBA00022848"/>
    </source>
</evidence>
<dbReference type="PROSITE" id="PS50191">
    <property type="entry name" value="CRAL_TRIO"/>
    <property type="match status" value="1"/>
</dbReference>
<evidence type="ECO:0000313" key="19">
    <source>
        <dbReference type="Proteomes" id="UP001303473"/>
    </source>
</evidence>
<evidence type="ECO:0000256" key="12">
    <source>
        <dbReference type="ARBA" id="ARBA00023136"/>
    </source>
</evidence>
<dbReference type="SUPFAM" id="SSF52087">
    <property type="entry name" value="CRAL/TRIO domain"/>
    <property type="match status" value="1"/>
</dbReference>
<comment type="caution">
    <text evidence="18">The sequence shown here is derived from an EMBL/GenBank/DDBJ whole genome shotgun (WGS) entry which is preliminary data.</text>
</comment>
<dbReference type="EMBL" id="MU853802">
    <property type="protein sequence ID" value="KAK3939968.1"/>
    <property type="molecule type" value="Genomic_DNA"/>
</dbReference>
<evidence type="ECO:0000256" key="11">
    <source>
        <dbReference type="ARBA" id="ARBA00023055"/>
    </source>
</evidence>
<evidence type="ECO:0000256" key="8">
    <source>
        <dbReference type="ARBA" id="ARBA00022824"/>
    </source>
</evidence>
<keyword evidence="19" id="KW-1185">Reference proteome</keyword>
<dbReference type="Proteomes" id="UP001303473">
    <property type="component" value="Unassembled WGS sequence"/>
</dbReference>
<dbReference type="SUPFAM" id="SSF46938">
    <property type="entry name" value="CRAL/TRIO N-terminal domain"/>
    <property type="match status" value="1"/>
</dbReference>
<evidence type="ECO:0000256" key="7">
    <source>
        <dbReference type="ARBA" id="ARBA00022723"/>
    </source>
</evidence>
<name>A0AAN6N912_9PEZI</name>
<comment type="cofactor">
    <cofactor evidence="1">
        <name>heme b</name>
        <dbReference type="ChEBI" id="CHEBI:60344"/>
    </cofactor>
</comment>
<dbReference type="GO" id="GO:0005789">
    <property type="term" value="C:endoplasmic reticulum membrane"/>
    <property type="evidence" value="ECO:0007669"/>
    <property type="project" value="UniProtKB-SubCell"/>
</dbReference>
<dbReference type="Gene3D" id="3.40.525.10">
    <property type="entry name" value="CRAL-TRIO lipid binding domain"/>
    <property type="match status" value="1"/>
</dbReference>
<feature type="compositionally biased region" description="Low complexity" evidence="16">
    <location>
        <begin position="12"/>
        <end position="99"/>
    </location>
</feature>
<keyword evidence="10" id="KW-0408">Iron</keyword>
<comment type="subcellular location">
    <subcellularLocation>
        <location evidence="15">Cytoplasm</location>
    </subcellularLocation>
    <subcellularLocation>
        <location evidence="2 15">Endoplasmic reticulum membrane</location>
        <topology evidence="2 15">Peripheral membrane protein</topology>
    </subcellularLocation>
    <subcellularLocation>
        <location evidence="15">Microsome membrane</location>
        <topology evidence="15">Peripheral membrane protein</topology>
    </subcellularLocation>
</comment>
<dbReference type="SMART" id="SM00516">
    <property type="entry name" value="SEC14"/>
    <property type="match status" value="1"/>
</dbReference>
<gene>
    <name evidence="18" type="ORF">QBC46DRAFT_137010</name>
</gene>
<evidence type="ECO:0000256" key="13">
    <source>
        <dbReference type="ARBA" id="ARBA00024146"/>
    </source>
</evidence>
<dbReference type="InterPro" id="IPR042938">
    <property type="entry name" value="Sfh5"/>
</dbReference>
<dbReference type="GO" id="GO:0005886">
    <property type="term" value="C:plasma membrane"/>
    <property type="evidence" value="ECO:0007669"/>
    <property type="project" value="TreeGrafter"/>
</dbReference>
<keyword evidence="6" id="KW-0349">Heme</keyword>
<comment type="catalytic activity">
    <reaction evidence="13">
        <text>a 1,2-diacyl-sn-glycero-3-phospho-(1D-myo-inositol)(in) = a 1,2-diacyl-sn-glycero-3-phospho-(1D-myo-inositol)(out)</text>
        <dbReference type="Rhea" id="RHEA:38691"/>
        <dbReference type="ChEBI" id="CHEBI:57880"/>
    </reaction>
    <physiologicalReaction direction="left-to-right" evidence="13">
        <dbReference type="Rhea" id="RHEA:38692"/>
    </physiologicalReaction>
</comment>
<dbReference type="PANTHER" id="PTHR47669:SF1">
    <property type="entry name" value="PHOSPHATIDYLINOSITOL TRANSFER PROTEIN SFH5"/>
    <property type="match status" value="1"/>
</dbReference>
<feature type="domain" description="CRAL-TRIO" evidence="17">
    <location>
        <begin position="235"/>
        <end position="375"/>
    </location>
</feature>
<feature type="region of interest" description="Disordered" evidence="16">
    <location>
        <begin position="1"/>
        <end position="109"/>
    </location>
</feature>
<dbReference type="GO" id="GO:0008526">
    <property type="term" value="F:phosphatidylinositol transfer activity"/>
    <property type="evidence" value="ECO:0007669"/>
    <property type="project" value="UniProtKB-UniRule"/>
</dbReference>
<evidence type="ECO:0000256" key="16">
    <source>
        <dbReference type="SAM" id="MobiDB-lite"/>
    </source>
</evidence>
<keyword evidence="7" id="KW-0479">Metal-binding</keyword>